<feature type="binding site" evidence="1">
    <location>
        <position position="240"/>
    </location>
    <ligand>
        <name>Mg(2+)</name>
        <dbReference type="ChEBI" id="CHEBI:18420"/>
        <label>1</label>
    </ligand>
</feature>
<proteinExistence type="predicted"/>
<evidence type="ECO:0000313" key="4">
    <source>
        <dbReference type="Proteomes" id="UP000663823"/>
    </source>
</evidence>
<comment type="caution">
    <text evidence="3">The sequence shown here is derived from an EMBL/GenBank/DDBJ whole genome shotgun (WGS) entry which is preliminary data.</text>
</comment>
<protein>
    <recommendedName>
        <fullName evidence="5">ADP-ribosylarginine hydrolase</fullName>
    </recommendedName>
</protein>
<evidence type="ECO:0008006" key="5">
    <source>
        <dbReference type="Google" id="ProtNLM"/>
    </source>
</evidence>
<gene>
    <name evidence="3" type="ORF">OTI717_LOCUS25938</name>
</gene>
<feature type="binding site" evidence="1">
    <location>
        <position position="239"/>
    </location>
    <ligand>
        <name>Mg(2+)</name>
        <dbReference type="ChEBI" id="CHEBI:18420"/>
        <label>1</label>
    </ligand>
</feature>
<dbReference type="Gene3D" id="1.10.4080.10">
    <property type="entry name" value="ADP-ribosylation/Crystallin J1"/>
    <property type="match status" value="2"/>
</dbReference>
<dbReference type="EMBL" id="CAJOAX010005288">
    <property type="protein sequence ID" value="CAF3942459.1"/>
    <property type="molecule type" value="Genomic_DNA"/>
</dbReference>
<sequence length="412" mass="46393">MSLDKPWLDPQTHQNNGIKRPDELENEMKDPPLDEADNDILNHIHGSMIGMALGDIIGAHVEFRPREYLLQYPVTELKGGGTWGLKEGQVNCSEEGTAGNGALMRLAPVPLFFHRHPKYAVQYSGLSGLITHGDTKVYDACRYYGALIVAAVNKEPKEKLLHNNFYEEHEQWFAGKSLHPDIERIARGSYQKKEGYDKGIRGKGYIVDALEAALWAFWSDEGDFQNGVLAAVNLGDDTDTTAAIYGQLAGACYGYEKLRKDWVEQVYAKNFIECLSKWIAYEGKEWSSKQTVMPNIPYVTIQPPPEDDSASSLVQKKNLLERRASKSPTEQLNPQSNSFSKFEQLTGLNTNHRPRTNTVIDRPSNLKSGSEVQFVSTRPKSAEYHPSKQMTGQVFISNRFFSVIFVSKHFLT</sequence>
<comment type="cofactor">
    <cofactor evidence="1">
        <name>Mg(2+)</name>
        <dbReference type="ChEBI" id="CHEBI:18420"/>
    </cofactor>
    <text evidence="1">Binds 2 magnesium ions per subunit.</text>
</comment>
<dbReference type="Pfam" id="PF03747">
    <property type="entry name" value="ADP_ribosyl_GH"/>
    <property type="match status" value="1"/>
</dbReference>
<dbReference type="InterPro" id="IPR005502">
    <property type="entry name" value="Ribosyl_crysJ1"/>
</dbReference>
<name>A0A819KAH0_9BILA</name>
<dbReference type="AlphaFoldDB" id="A0A819KAH0"/>
<feature type="region of interest" description="Disordered" evidence="2">
    <location>
        <begin position="345"/>
        <end position="365"/>
    </location>
</feature>
<dbReference type="PANTHER" id="PTHR16222:SF12">
    <property type="entry name" value="ADP-RIBOSYLGLYCOHYDROLASE-RELATED"/>
    <property type="match status" value="1"/>
</dbReference>
<feature type="compositionally biased region" description="Basic and acidic residues" evidence="2">
    <location>
        <begin position="19"/>
        <end position="32"/>
    </location>
</feature>
<dbReference type="SUPFAM" id="SSF101478">
    <property type="entry name" value="ADP-ribosylglycohydrolase"/>
    <property type="match status" value="1"/>
</dbReference>
<organism evidence="3 4">
    <name type="scientific">Rotaria sordida</name>
    <dbReference type="NCBI Taxonomy" id="392033"/>
    <lineage>
        <taxon>Eukaryota</taxon>
        <taxon>Metazoa</taxon>
        <taxon>Spiralia</taxon>
        <taxon>Gnathifera</taxon>
        <taxon>Rotifera</taxon>
        <taxon>Eurotatoria</taxon>
        <taxon>Bdelloidea</taxon>
        <taxon>Philodinida</taxon>
        <taxon>Philodinidae</taxon>
        <taxon>Rotaria</taxon>
    </lineage>
</organism>
<reference evidence="3" key="1">
    <citation type="submission" date="2021-02" db="EMBL/GenBank/DDBJ databases">
        <authorList>
            <person name="Nowell W R."/>
        </authorList>
    </citation>
    <scope>NUCLEOTIDE SEQUENCE</scope>
</reference>
<feature type="region of interest" description="Disordered" evidence="2">
    <location>
        <begin position="1"/>
        <end position="36"/>
    </location>
</feature>
<dbReference type="Proteomes" id="UP000663823">
    <property type="component" value="Unassembled WGS sequence"/>
</dbReference>
<accession>A0A819KAH0</accession>
<evidence type="ECO:0000256" key="2">
    <source>
        <dbReference type="SAM" id="MobiDB-lite"/>
    </source>
</evidence>
<evidence type="ECO:0000256" key="1">
    <source>
        <dbReference type="PIRSR" id="PIRSR605502-1"/>
    </source>
</evidence>
<dbReference type="PANTHER" id="PTHR16222">
    <property type="entry name" value="ADP-RIBOSYLGLYCOHYDROLASE"/>
    <property type="match status" value="1"/>
</dbReference>
<dbReference type="InterPro" id="IPR036705">
    <property type="entry name" value="Ribosyl_crysJ1_sf"/>
</dbReference>
<dbReference type="GO" id="GO:0046872">
    <property type="term" value="F:metal ion binding"/>
    <property type="evidence" value="ECO:0007669"/>
    <property type="project" value="UniProtKB-KW"/>
</dbReference>
<keyword evidence="1" id="KW-0479">Metal-binding</keyword>
<keyword evidence="1" id="KW-0460">Magnesium</keyword>
<dbReference type="InterPro" id="IPR050792">
    <property type="entry name" value="ADP-ribosylglycohydrolase"/>
</dbReference>
<evidence type="ECO:0000313" key="3">
    <source>
        <dbReference type="EMBL" id="CAF3942459.1"/>
    </source>
</evidence>
<feature type="binding site" evidence="1">
    <location>
        <position position="237"/>
    </location>
    <ligand>
        <name>Mg(2+)</name>
        <dbReference type="ChEBI" id="CHEBI:18420"/>
        <label>1</label>
    </ligand>
</feature>